<dbReference type="EMBL" id="JAJFAZ020000004">
    <property type="protein sequence ID" value="KAI5335729.1"/>
    <property type="molecule type" value="Genomic_DNA"/>
</dbReference>
<reference evidence="2 3" key="1">
    <citation type="journal article" date="2022" name="G3 (Bethesda)">
        <title>Whole-genome sequence and methylome profiling of the almond [Prunus dulcis (Mill.) D.A. Webb] cultivar 'Nonpareil'.</title>
        <authorList>
            <person name="D'Amico-Willman K.M."/>
            <person name="Ouma W.Z."/>
            <person name="Meulia T."/>
            <person name="Sideli G.M."/>
            <person name="Gradziel T.M."/>
            <person name="Fresnedo-Ramirez J."/>
        </authorList>
    </citation>
    <scope>NUCLEOTIDE SEQUENCE [LARGE SCALE GENOMIC DNA]</scope>
    <source>
        <strain evidence="2">Clone GOH B32 T37-40</strain>
    </source>
</reference>
<dbReference type="PANTHER" id="PTHR15503">
    <property type="entry name" value="LDOC1 RELATED"/>
    <property type="match status" value="1"/>
</dbReference>
<dbReference type="AlphaFoldDB" id="A0AAD4W2I9"/>
<accession>A0AAD4W2I9</accession>
<protein>
    <submittedName>
        <fullName evidence="2">Uncharacterized protein</fullName>
    </submittedName>
</protein>
<proteinExistence type="predicted"/>
<organism evidence="2 3">
    <name type="scientific">Prunus dulcis</name>
    <name type="common">Almond</name>
    <name type="synonym">Amygdalus dulcis</name>
    <dbReference type="NCBI Taxonomy" id="3755"/>
    <lineage>
        <taxon>Eukaryota</taxon>
        <taxon>Viridiplantae</taxon>
        <taxon>Streptophyta</taxon>
        <taxon>Embryophyta</taxon>
        <taxon>Tracheophyta</taxon>
        <taxon>Spermatophyta</taxon>
        <taxon>Magnoliopsida</taxon>
        <taxon>eudicotyledons</taxon>
        <taxon>Gunneridae</taxon>
        <taxon>Pentapetalae</taxon>
        <taxon>rosids</taxon>
        <taxon>fabids</taxon>
        <taxon>Rosales</taxon>
        <taxon>Rosaceae</taxon>
        <taxon>Amygdaloideae</taxon>
        <taxon>Amygdaleae</taxon>
        <taxon>Prunus</taxon>
    </lineage>
</organism>
<keyword evidence="3" id="KW-1185">Reference proteome</keyword>
<dbReference type="Proteomes" id="UP001054821">
    <property type="component" value="Chromosome 4"/>
</dbReference>
<sequence>MKMVNSTAKPIDEVTCGVELHIATWKGVANFFVISMDDYDVVLGMEFMDKVNAFPIPFSNTMCIAHGGAMPCMVPLVRQQGESKVLSTMQLSKSWQKGEPTFLATMKIDTIENEVPTSFMPKDQPKTLPPRREVDHAIELEPGAKPPAKAPYKMAPPELEELRR</sequence>
<comment type="caution">
    <text evidence="2">The sequence shown here is derived from an EMBL/GenBank/DDBJ whole genome shotgun (WGS) entry which is preliminary data.</text>
</comment>
<evidence type="ECO:0000256" key="1">
    <source>
        <dbReference type="SAM" id="MobiDB-lite"/>
    </source>
</evidence>
<gene>
    <name evidence="2" type="ORF">L3X38_025863</name>
</gene>
<evidence type="ECO:0000313" key="2">
    <source>
        <dbReference type="EMBL" id="KAI5335729.1"/>
    </source>
</evidence>
<feature type="region of interest" description="Disordered" evidence="1">
    <location>
        <begin position="139"/>
        <end position="164"/>
    </location>
</feature>
<dbReference type="CDD" id="cd00303">
    <property type="entry name" value="retropepsin_like"/>
    <property type="match status" value="1"/>
</dbReference>
<dbReference type="PANTHER" id="PTHR15503:SF45">
    <property type="entry name" value="RNA-DIRECTED DNA POLYMERASE HOMOLOG"/>
    <property type="match status" value="1"/>
</dbReference>
<evidence type="ECO:0000313" key="3">
    <source>
        <dbReference type="Proteomes" id="UP001054821"/>
    </source>
</evidence>
<name>A0AAD4W2I9_PRUDU</name>
<dbReference type="InterPro" id="IPR032567">
    <property type="entry name" value="RTL1-rel"/>
</dbReference>